<evidence type="ECO:0000313" key="2">
    <source>
        <dbReference type="EMBL" id="OXU30540.1"/>
    </source>
</evidence>
<keyword evidence="3" id="KW-1185">Reference proteome</keyword>
<protein>
    <submittedName>
        <fullName evidence="2">Uncharacterized protein</fullName>
    </submittedName>
</protein>
<feature type="compositionally biased region" description="Polar residues" evidence="1">
    <location>
        <begin position="95"/>
        <end position="109"/>
    </location>
</feature>
<dbReference type="Proteomes" id="UP000215335">
    <property type="component" value="Unassembled WGS sequence"/>
</dbReference>
<evidence type="ECO:0000313" key="3">
    <source>
        <dbReference type="Proteomes" id="UP000215335"/>
    </source>
</evidence>
<organism evidence="2 3">
    <name type="scientific">Trichomalopsis sarcophagae</name>
    <dbReference type="NCBI Taxonomy" id="543379"/>
    <lineage>
        <taxon>Eukaryota</taxon>
        <taxon>Metazoa</taxon>
        <taxon>Ecdysozoa</taxon>
        <taxon>Arthropoda</taxon>
        <taxon>Hexapoda</taxon>
        <taxon>Insecta</taxon>
        <taxon>Pterygota</taxon>
        <taxon>Neoptera</taxon>
        <taxon>Endopterygota</taxon>
        <taxon>Hymenoptera</taxon>
        <taxon>Apocrita</taxon>
        <taxon>Proctotrupomorpha</taxon>
        <taxon>Chalcidoidea</taxon>
        <taxon>Pteromalidae</taxon>
        <taxon>Pteromalinae</taxon>
        <taxon>Trichomalopsis</taxon>
    </lineage>
</organism>
<reference evidence="2 3" key="1">
    <citation type="journal article" date="2017" name="Curr. Biol.">
        <title>The Evolution of Venom by Co-option of Single-Copy Genes.</title>
        <authorList>
            <person name="Martinson E.O."/>
            <person name="Mrinalini"/>
            <person name="Kelkar Y.D."/>
            <person name="Chang C.H."/>
            <person name="Werren J.H."/>
        </authorList>
    </citation>
    <scope>NUCLEOTIDE SEQUENCE [LARGE SCALE GENOMIC DNA]</scope>
    <source>
        <strain evidence="2 3">Alberta</strain>
        <tissue evidence="2">Whole body</tissue>
    </source>
</reference>
<evidence type="ECO:0000256" key="1">
    <source>
        <dbReference type="SAM" id="MobiDB-lite"/>
    </source>
</evidence>
<name>A0A232FJ17_9HYME</name>
<comment type="caution">
    <text evidence="2">The sequence shown here is derived from an EMBL/GenBank/DDBJ whole genome shotgun (WGS) entry which is preliminary data.</text>
</comment>
<dbReference type="AlphaFoldDB" id="A0A232FJ17"/>
<sequence>CSEDQNIKQDLDHILWQCSIYNVQRSTLIEKLKQLKFQEPLASFVILCDPTSELCGTLLRFFRNCKLQILMRRASRIGSPVPSDSKRSQLELFSAGNQPQSTNGQAFTA</sequence>
<proteinExistence type="predicted"/>
<feature type="region of interest" description="Disordered" evidence="1">
    <location>
        <begin position="77"/>
        <end position="109"/>
    </location>
</feature>
<gene>
    <name evidence="2" type="ORF">TSAR_002386</name>
</gene>
<dbReference type="EMBL" id="NNAY01000152">
    <property type="protein sequence ID" value="OXU30540.1"/>
    <property type="molecule type" value="Genomic_DNA"/>
</dbReference>
<feature type="non-terminal residue" evidence="2">
    <location>
        <position position="1"/>
    </location>
</feature>
<accession>A0A232FJ17</accession>